<dbReference type="InterPro" id="IPR001296">
    <property type="entry name" value="Glyco_trans_1"/>
</dbReference>
<sequence>MTVVENEREHAGTDMVHAAFALLLGRSASPAATVAEMARMSPVALLQRLTSSKEFFQNVVLRLAGSEALPHERRQASPQSPLVDWIVDLAKPEAAAAARAARTWRDLLLLLLRDPAAGPTILSPAHRPEILRALEPVLGPERAMQENKPAATLLPDPAYATPAVAAEVLGQLLQTLPAAELGEFWTKLEENILGKRVRQLFREKQWADLNALHKAGEAARKKRAEIQTMIGRSHIYAGEYDTAARLLSSLATEFESDATIQFYSSVALARNNELEKSVGFGRRAIALRPKNDQFLADQSAVLRQLARQKTTDQASRTALLEESIDACRMAIQVNPNRAENLGFRIARNFFDLRRFPEALAATDKLLKLKPDGVPSLMLRSDILLALNRPADALAIARRVLEIEPGHQGAQYQLRSLRTLIDDDEDRTGGESLALLTILPQADTVTGSIFSVVDGQLLETALPETPPAVDSLQLLSSLPAEWVIPLPAGRAPPVISAAWMAKLHENGLRWSGRVLMADEAGAPLEIWRRDLITLLIESGLLRGLAELPGDLAEHAAMVATIDLSGSLVSSHAPGWRGRRTVVLMSKHGVVKFGGGEQFLDSMAEHYAEMGFDPVIVGTRADMVGQSGVENGRAFHFVEETAAAMRQFFLEVKPAIVHVLSGLGYQVADALEYLDVPFVYGVHFWRDCLGLIEGDNQFFLNFDRDPVPRPAFRRILQRAATVYSNSSYTQAVLEEAFHARTPIIYSLPRDVDPSVQAEREREAQDLLGDRRDFVLLVNAKGEKGFDLLLATARLCPDIPFVAISSQSDQSEAEAAVADAGAGNVAILPRTDRIDLLYSRSKVVAVPSYHFVETFSRVCIEAQRFGRPVLGSDRGNVPYLLQESGVVLPENADRWAAELRRIYDDPSYYRGLVTRAEQNSSRYSYDRQRRSLHGIISSLGDQILIGIGSGIGNMLHVAPMVRNIARRLGRKVDLVVAEDHKSSLFLLQNSDYVNAAFSLRQTVLRKRYDQVFITHSFGSARVPFLARRTQYSRDWMMFEPGGPFHETVFNLEAAKALLGVPYDDEDVTGYFVADYTYQKPLNGRRIGIHGGSKDGFWRSKRWPGYVDLARELQQHGYEVASFGVETERVPETLDLTGGTISEMIEGMMTCSYFISNDSGLMNIANALGIPLTALFGPTNPRTRGPLRPTSSWLGLTKDCSPCEIRPSHMKTFLSSECSCIQELDYRTVRDHVFAELRRHDLLLEAGGEGKVWPAMTFHDVQG</sequence>
<organism evidence="4 5">
    <name type="scientific">Roseomonas indoligenes</name>
    <dbReference type="NCBI Taxonomy" id="2820811"/>
    <lineage>
        <taxon>Bacteria</taxon>
        <taxon>Pseudomonadati</taxon>
        <taxon>Pseudomonadota</taxon>
        <taxon>Alphaproteobacteria</taxon>
        <taxon>Acetobacterales</taxon>
        <taxon>Roseomonadaceae</taxon>
        <taxon>Roseomonas</taxon>
    </lineage>
</organism>
<dbReference type="Pfam" id="PF13432">
    <property type="entry name" value="TPR_16"/>
    <property type="match status" value="2"/>
</dbReference>
<evidence type="ECO:0000259" key="3">
    <source>
        <dbReference type="Pfam" id="PF13439"/>
    </source>
</evidence>
<evidence type="ECO:0000259" key="2">
    <source>
        <dbReference type="Pfam" id="PF00534"/>
    </source>
</evidence>
<reference evidence="4" key="1">
    <citation type="submission" date="2021-03" db="EMBL/GenBank/DDBJ databases">
        <authorList>
            <person name="So Y."/>
        </authorList>
    </citation>
    <scope>NUCLEOTIDE SEQUENCE</scope>
    <source>
        <strain evidence="4">SG15</strain>
    </source>
</reference>
<dbReference type="Gene3D" id="3.40.50.2000">
    <property type="entry name" value="Glycogen Phosphorylase B"/>
    <property type="match status" value="3"/>
</dbReference>
<keyword evidence="1" id="KW-0808">Transferase</keyword>
<proteinExistence type="predicted"/>
<dbReference type="Proteomes" id="UP000677537">
    <property type="component" value="Unassembled WGS sequence"/>
</dbReference>
<dbReference type="GO" id="GO:0016757">
    <property type="term" value="F:glycosyltransferase activity"/>
    <property type="evidence" value="ECO:0007669"/>
    <property type="project" value="InterPro"/>
</dbReference>
<accession>A0A940S689</accession>
<keyword evidence="5" id="KW-1185">Reference proteome</keyword>
<dbReference type="Pfam" id="PF00534">
    <property type="entry name" value="Glycos_transf_1"/>
    <property type="match status" value="1"/>
</dbReference>
<dbReference type="InterPro" id="IPR002201">
    <property type="entry name" value="Glyco_trans_9"/>
</dbReference>
<comment type="caution">
    <text evidence="4">The sequence shown here is derived from an EMBL/GenBank/DDBJ whole genome shotgun (WGS) entry which is preliminary data.</text>
</comment>
<dbReference type="Pfam" id="PF01075">
    <property type="entry name" value="Glyco_transf_9"/>
    <property type="match status" value="1"/>
</dbReference>
<feature type="domain" description="Glycosyl transferase family 1" evidence="2">
    <location>
        <begin position="756"/>
        <end position="914"/>
    </location>
</feature>
<evidence type="ECO:0000313" key="4">
    <source>
        <dbReference type="EMBL" id="MBP0495266.1"/>
    </source>
</evidence>
<dbReference type="Pfam" id="PF13439">
    <property type="entry name" value="Glyco_transf_4"/>
    <property type="match status" value="1"/>
</dbReference>
<protein>
    <submittedName>
        <fullName evidence="4">Tetratricopeptide repeat protein</fullName>
    </submittedName>
</protein>
<dbReference type="AlphaFoldDB" id="A0A940S689"/>
<evidence type="ECO:0000313" key="5">
    <source>
        <dbReference type="Proteomes" id="UP000677537"/>
    </source>
</evidence>
<dbReference type="RefSeq" id="WP_209376061.1">
    <property type="nucleotide sequence ID" value="NZ_JAGIZA010000015.1"/>
</dbReference>
<dbReference type="SUPFAM" id="SSF53756">
    <property type="entry name" value="UDP-Glycosyltransferase/glycogen phosphorylase"/>
    <property type="match status" value="2"/>
</dbReference>
<evidence type="ECO:0000256" key="1">
    <source>
        <dbReference type="ARBA" id="ARBA00022679"/>
    </source>
</evidence>
<dbReference type="SUPFAM" id="SSF48452">
    <property type="entry name" value="TPR-like"/>
    <property type="match status" value="1"/>
</dbReference>
<dbReference type="InterPro" id="IPR011990">
    <property type="entry name" value="TPR-like_helical_dom_sf"/>
</dbReference>
<dbReference type="Gene3D" id="1.25.40.10">
    <property type="entry name" value="Tetratricopeptide repeat domain"/>
    <property type="match status" value="2"/>
</dbReference>
<dbReference type="PANTHER" id="PTHR46401">
    <property type="entry name" value="GLYCOSYLTRANSFERASE WBBK-RELATED"/>
    <property type="match status" value="1"/>
</dbReference>
<gene>
    <name evidence="4" type="ORF">J5Y10_20950</name>
</gene>
<dbReference type="EMBL" id="JAGIZA010000015">
    <property type="protein sequence ID" value="MBP0495266.1"/>
    <property type="molecule type" value="Genomic_DNA"/>
</dbReference>
<name>A0A940S689_9PROT</name>
<dbReference type="PANTHER" id="PTHR46401:SF2">
    <property type="entry name" value="GLYCOSYLTRANSFERASE WBBK-RELATED"/>
    <property type="match status" value="1"/>
</dbReference>
<dbReference type="InterPro" id="IPR028098">
    <property type="entry name" value="Glyco_trans_4-like_N"/>
</dbReference>
<feature type="domain" description="Glycosyltransferase subfamily 4-like N-terminal" evidence="3">
    <location>
        <begin position="591"/>
        <end position="738"/>
    </location>
</feature>
<dbReference type="CDD" id="cd03789">
    <property type="entry name" value="GT9_LPS_heptosyltransferase"/>
    <property type="match status" value="1"/>
</dbReference>